<gene>
    <name evidence="3" type="ORF">PBRA_002458</name>
</gene>
<dbReference type="OrthoDB" id="1111734at2759"/>
<feature type="domain" description="Micro-fibrillar-associated protein 1 C-terminal" evidence="2">
    <location>
        <begin position="36"/>
        <end position="250"/>
    </location>
</feature>
<dbReference type="OMA" id="WHEPDQI"/>
<name>A0A0G4J3J9_PLABS</name>
<organism evidence="3 4">
    <name type="scientific">Plasmodiophora brassicae</name>
    <name type="common">Clubroot disease agent</name>
    <dbReference type="NCBI Taxonomy" id="37360"/>
    <lineage>
        <taxon>Eukaryota</taxon>
        <taxon>Sar</taxon>
        <taxon>Rhizaria</taxon>
        <taxon>Endomyxa</taxon>
        <taxon>Phytomyxea</taxon>
        <taxon>Plasmodiophorida</taxon>
        <taxon>Plasmodiophoridae</taxon>
        <taxon>Plasmodiophora</taxon>
    </lineage>
</organism>
<feature type="compositionally biased region" description="Acidic residues" evidence="1">
    <location>
        <begin position="18"/>
        <end position="41"/>
    </location>
</feature>
<feature type="region of interest" description="Disordered" evidence="1">
    <location>
        <begin position="1"/>
        <end position="89"/>
    </location>
</feature>
<evidence type="ECO:0000313" key="3">
    <source>
        <dbReference type="EMBL" id="CEP02193.1"/>
    </source>
</evidence>
<feature type="compositionally biased region" description="Basic and acidic residues" evidence="1">
    <location>
        <begin position="244"/>
        <end position="255"/>
    </location>
</feature>
<keyword evidence="4" id="KW-1185">Reference proteome</keyword>
<dbReference type="Pfam" id="PF06991">
    <property type="entry name" value="MFAP1"/>
    <property type="match status" value="1"/>
</dbReference>
<accession>A0A0G4J3J9</accession>
<evidence type="ECO:0000313" key="4">
    <source>
        <dbReference type="Proteomes" id="UP000039324"/>
    </source>
</evidence>
<feature type="region of interest" description="Disordered" evidence="1">
    <location>
        <begin position="243"/>
        <end position="286"/>
    </location>
</feature>
<evidence type="ECO:0000259" key="2">
    <source>
        <dbReference type="Pfam" id="PF06991"/>
    </source>
</evidence>
<evidence type="ECO:0000256" key="1">
    <source>
        <dbReference type="SAM" id="MobiDB-lite"/>
    </source>
</evidence>
<feature type="compositionally biased region" description="Basic and acidic residues" evidence="1">
    <location>
        <begin position="59"/>
        <end position="89"/>
    </location>
</feature>
<dbReference type="InterPro" id="IPR033194">
    <property type="entry name" value="MFAP1"/>
</dbReference>
<sequence>MKRAVEPALSETVAPAAVEEEVSEEEEEETETEEEEEEDFQEYGRPLIKPVFVARSNRKTTEERAAQDQLEREREERDQAQIAERKREATAKLIDVIEREELEQEMAVKASLAERPDDTDYPDDEVEIEKWKLREMVRLLRDREERRLAEEEMQDTARRRTMSDAEIEAEKAAARANAPEKGKLKFLQRYHHKGAFYQDKVDTELLQRDYAAPTGVDAEIDRAALPAVLQVKNFGFASRTKYTHLADQDTSRDDPWAASDVSRPTGYKRGRDSQSSANGDKRYRQR</sequence>
<dbReference type="InterPro" id="IPR009730">
    <property type="entry name" value="MFAP1_C"/>
</dbReference>
<reference evidence="3 4" key="1">
    <citation type="submission" date="2015-02" db="EMBL/GenBank/DDBJ databases">
        <authorList>
            <person name="Chooi Y.-H."/>
        </authorList>
    </citation>
    <scope>NUCLEOTIDE SEQUENCE [LARGE SCALE GENOMIC DNA]</scope>
    <source>
        <strain evidence="3">E3</strain>
    </source>
</reference>
<dbReference type="PANTHER" id="PTHR15327">
    <property type="entry name" value="MICROFIBRIL-ASSOCIATED PROTEIN"/>
    <property type="match status" value="1"/>
</dbReference>
<protein>
    <recommendedName>
        <fullName evidence="2">Micro-fibrillar-associated protein 1 C-terminal domain-containing protein</fullName>
    </recommendedName>
</protein>
<proteinExistence type="predicted"/>
<dbReference type="STRING" id="37360.A0A0G4J3J9"/>
<dbReference type="EMBL" id="CDSF01000122">
    <property type="protein sequence ID" value="CEP02193.1"/>
    <property type="molecule type" value="Genomic_DNA"/>
</dbReference>
<dbReference type="Proteomes" id="UP000039324">
    <property type="component" value="Unassembled WGS sequence"/>
</dbReference>
<feature type="region of interest" description="Disordered" evidence="1">
    <location>
        <begin position="149"/>
        <end position="178"/>
    </location>
</feature>
<dbReference type="AlphaFoldDB" id="A0A0G4J3J9"/>